<organism evidence="2 3">
    <name type="scientific">Staphylotrichum tortipilum</name>
    <dbReference type="NCBI Taxonomy" id="2831512"/>
    <lineage>
        <taxon>Eukaryota</taxon>
        <taxon>Fungi</taxon>
        <taxon>Dikarya</taxon>
        <taxon>Ascomycota</taxon>
        <taxon>Pezizomycotina</taxon>
        <taxon>Sordariomycetes</taxon>
        <taxon>Sordariomycetidae</taxon>
        <taxon>Sordariales</taxon>
        <taxon>Chaetomiaceae</taxon>
        <taxon>Staphylotrichum</taxon>
    </lineage>
</organism>
<reference evidence="2" key="2">
    <citation type="submission" date="2023-05" db="EMBL/GenBank/DDBJ databases">
        <authorList>
            <consortium name="Lawrence Berkeley National Laboratory"/>
            <person name="Steindorff A."/>
            <person name="Hensen N."/>
            <person name="Bonometti L."/>
            <person name="Westerberg I."/>
            <person name="Brannstrom I.O."/>
            <person name="Guillou S."/>
            <person name="Cros-Aarteil S."/>
            <person name="Calhoun S."/>
            <person name="Haridas S."/>
            <person name="Kuo A."/>
            <person name="Mondo S."/>
            <person name="Pangilinan J."/>
            <person name="Riley R."/>
            <person name="Labutti K."/>
            <person name="Andreopoulos B."/>
            <person name="Lipzen A."/>
            <person name="Chen C."/>
            <person name="Yanf M."/>
            <person name="Daum C."/>
            <person name="Ng V."/>
            <person name="Clum A."/>
            <person name="Ohm R."/>
            <person name="Martin F."/>
            <person name="Silar P."/>
            <person name="Natvig D."/>
            <person name="Lalanne C."/>
            <person name="Gautier V."/>
            <person name="Ament-Velasquez S.L."/>
            <person name="Kruys A."/>
            <person name="Hutchinson M.I."/>
            <person name="Powell A.J."/>
            <person name="Barry K."/>
            <person name="Miller A.N."/>
            <person name="Grigoriev I.V."/>
            <person name="Debuchy R."/>
            <person name="Gladieux P."/>
            <person name="Thoren M.H."/>
            <person name="Johannesson H."/>
        </authorList>
    </citation>
    <scope>NUCLEOTIDE SEQUENCE</scope>
    <source>
        <strain evidence="2">CBS 103.79</strain>
    </source>
</reference>
<sequence>GFRMFVGDVSRRTPLYKTQSCFRCFSGPNFGGDDAAPCTDARRDFEGFPTQPCPGGIRSNVLYPTCWDGKYLDSPNHKDHVAYPTGGPSTFLSTGNCPASHPGDCPFVLSTGDTTGYGQHGDYVFGWKGDALQRAMDVANGCFAADCGNQKTQTIESAKKCQISKKVKEEVDGWFTTLPGMAM</sequence>
<dbReference type="Pfam" id="PF09362">
    <property type="entry name" value="DUF1996"/>
    <property type="match status" value="2"/>
</dbReference>
<dbReference type="InterPro" id="IPR018535">
    <property type="entry name" value="DUF1996"/>
</dbReference>
<evidence type="ECO:0000313" key="3">
    <source>
        <dbReference type="Proteomes" id="UP001303889"/>
    </source>
</evidence>
<protein>
    <recommendedName>
        <fullName evidence="1">DUF1996 domain-containing protein</fullName>
    </recommendedName>
</protein>
<accession>A0AAN6MCF7</accession>
<evidence type="ECO:0000313" key="2">
    <source>
        <dbReference type="EMBL" id="KAK3898225.1"/>
    </source>
</evidence>
<feature type="non-terminal residue" evidence="2">
    <location>
        <position position="1"/>
    </location>
</feature>
<name>A0AAN6MCF7_9PEZI</name>
<dbReference type="EMBL" id="MU855975">
    <property type="protein sequence ID" value="KAK3898225.1"/>
    <property type="molecule type" value="Genomic_DNA"/>
</dbReference>
<comment type="caution">
    <text evidence="2">The sequence shown here is derived from an EMBL/GenBank/DDBJ whole genome shotgun (WGS) entry which is preliminary data.</text>
</comment>
<dbReference type="PANTHER" id="PTHR43662">
    <property type="match status" value="1"/>
</dbReference>
<dbReference type="Proteomes" id="UP001303889">
    <property type="component" value="Unassembled WGS sequence"/>
</dbReference>
<keyword evidence="3" id="KW-1185">Reference proteome</keyword>
<feature type="domain" description="DUF1996" evidence="1">
    <location>
        <begin position="105"/>
        <end position="127"/>
    </location>
</feature>
<gene>
    <name evidence="2" type="ORF">C8A05DRAFT_38184</name>
</gene>
<reference evidence="2" key="1">
    <citation type="journal article" date="2023" name="Mol. Phylogenet. Evol.">
        <title>Genome-scale phylogeny and comparative genomics of the fungal order Sordariales.</title>
        <authorList>
            <person name="Hensen N."/>
            <person name="Bonometti L."/>
            <person name="Westerberg I."/>
            <person name="Brannstrom I.O."/>
            <person name="Guillou S."/>
            <person name="Cros-Aarteil S."/>
            <person name="Calhoun S."/>
            <person name="Haridas S."/>
            <person name="Kuo A."/>
            <person name="Mondo S."/>
            <person name="Pangilinan J."/>
            <person name="Riley R."/>
            <person name="LaButti K."/>
            <person name="Andreopoulos B."/>
            <person name="Lipzen A."/>
            <person name="Chen C."/>
            <person name="Yan M."/>
            <person name="Daum C."/>
            <person name="Ng V."/>
            <person name="Clum A."/>
            <person name="Steindorff A."/>
            <person name="Ohm R.A."/>
            <person name="Martin F."/>
            <person name="Silar P."/>
            <person name="Natvig D.O."/>
            <person name="Lalanne C."/>
            <person name="Gautier V."/>
            <person name="Ament-Velasquez S.L."/>
            <person name="Kruys A."/>
            <person name="Hutchinson M.I."/>
            <person name="Powell A.J."/>
            <person name="Barry K."/>
            <person name="Miller A.N."/>
            <person name="Grigoriev I.V."/>
            <person name="Debuchy R."/>
            <person name="Gladieux P."/>
            <person name="Hiltunen Thoren M."/>
            <person name="Johannesson H."/>
        </authorList>
    </citation>
    <scope>NUCLEOTIDE SEQUENCE</scope>
    <source>
        <strain evidence="2">CBS 103.79</strain>
    </source>
</reference>
<proteinExistence type="predicted"/>
<dbReference type="AlphaFoldDB" id="A0AAN6MCF7"/>
<feature type="domain" description="DUF1996" evidence="1">
    <location>
        <begin position="1"/>
        <end position="104"/>
    </location>
</feature>
<evidence type="ECO:0000259" key="1">
    <source>
        <dbReference type="Pfam" id="PF09362"/>
    </source>
</evidence>
<dbReference type="PANTHER" id="PTHR43662:SF6">
    <property type="entry name" value="DUF1996 DOMAIN-CONTAINING PROTEIN"/>
    <property type="match status" value="1"/>
</dbReference>